<dbReference type="AlphaFoldDB" id="A0A519B934"/>
<dbReference type="Pfam" id="PF02591">
    <property type="entry name" value="Zn_ribbon_9"/>
    <property type="match status" value="1"/>
</dbReference>
<evidence type="ECO:0000256" key="1">
    <source>
        <dbReference type="SAM" id="Coils"/>
    </source>
</evidence>
<comment type="caution">
    <text evidence="3">The sequence shown here is derived from an EMBL/GenBank/DDBJ whole genome shotgun (WGS) entry which is preliminary data.</text>
</comment>
<feature type="coiled-coil region" evidence="1">
    <location>
        <begin position="118"/>
        <end position="159"/>
    </location>
</feature>
<name>A0A519B934_9DELT</name>
<evidence type="ECO:0000313" key="4">
    <source>
        <dbReference type="Proteomes" id="UP000320813"/>
    </source>
</evidence>
<feature type="domain" description="C4-type zinc ribbon" evidence="2">
    <location>
        <begin position="199"/>
        <end position="231"/>
    </location>
</feature>
<dbReference type="Proteomes" id="UP000320813">
    <property type="component" value="Unassembled WGS sequence"/>
</dbReference>
<sequence>MNQQILFIIEIQKIDMDLLKLEEAAKEAFKGIEETKDVLKAKEERLGKLKEELLELNKKIGMEELNIKSYDERIAKMKDAQKLIQTNKEYNAMQKSIKDNESLKKKSEDDILSYLSSKDEVDNEALQVQKEADELTHSLSEKKDSYKKNEKELDAAKKDFAGKRALLVGKIKKEHYAVYETIKRSKKLPAIASVTKSGACTGCYRMLPPQQFNELLSEKLFMQCPICSRILYIEQDN</sequence>
<dbReference type="EMBL" id="SGBD01000007">
    <property type="protein sequence ID" value="RZD13811.1"/>
    <property type="molecule type" value="Genomic_DNA"/>
</dbReference>
<proteinExistence type="predicted"/>
<reference evidence="3 4" key="1">
    <citation type="submission" date="2019-01" db="EMBL/GenBank/DDBJ databases">
        <title>Insights into ecological role of a new deltaproteobacterial order Candidatus Sinidesulfobacterales (Sva0485) by metagenomics and metatranscriptomics.</title>
        <authorList>
            <person name="Tan S."/>
            <person name="Liu J."/>
            <person name="Fang Y."/>
            <person name="Hedlund B.P."/>
            <person name="Lian Z.H."/>
            <person name="Huang L.Y."/>
            <person name="Li J.T."/>
            <person name="Huang L.N."/>
            <person name="Li W.J."/>
            <person name="Jiang H.C."/>
            <person name="Dong H.L."/>
            <person name="Shu W.S."/>
        </authorList>
    </citation>
    <scope>NUCLEOTIDE SEQUENCE [LARGE SCALE GENOMIC DNA]</scope>
    <source>
        <strain evidence="3">AP3</strain>
    </source>
</reference>
<dbReference type="Gene3D" id="1.10.287.1490">
    <property type="match status" value="1"/>
</dbReference>
<accession>A0A519B934</accession>
<evidence type="ECO:0000259" key="2">
    <source>
        <dbReference type="Pfam" id="PF02591"/>
    </source>
</evidence>
<keyword evidence="1" id="KW-0175">Coiled coil</keyword>
<dbReference type="InterPro" id="IPR003743">
    <property type="entry name" value="Zf-RING_7"/>
</dbReference>
<protein>
    <recommendedName>
        <fullName evidence="2">C4-type zinc ribbon domain-containing protein</fullName>
    </recommendedName>
</protein>
<evidence type="ECO:0000313" key="3">
    <source>
        <dbReference type="EMBL" id="RZD13811.1"/>
    </source>
</evidence>
<organism evidence="3 4">
    <name type="scientific">Candidatus Acidulodesulfobacterium ferriphilum</name>
    <dbReference type="NCBI Taxonomy" id="2597223"/>
    <lineage>
        <taxon>Bacteria</taxon>
        <taxon>Deltaproteobacteria</taxon>
        <taxon>Candidatus Acidulodesulfobacterales</taxon>
        <taxon>Candidatus Acidulodesulfobacterium</taxon>
    </lineage>
</organism>
<feature type="coiled-coil region" evidence="1">
    <location>
        <begin position="32"/>
        <end position="66"/>
    </location>
</feature>
<gene>
    <name evidence="3" type="ORF">EVJ47_09045</name>
</gene>